<dbReference type="EMBL" id="QPMK01000001">
    <property type="protein sequence ID" value="RDD68219.1"/>
    <property type="molecule type" value="Genomic_DNA"/>
</dbReference>
<gene>
    <name evidence="1" type="ORF">DU478_01750</name>
</gene>
<accession>A0A369TSG0</accession>
<dbReference type="RefSeq" id="WP_114509199.1">
    <property type="nucleotide sequence ID" value="NZ_QPMK01000001.1"/>
</dbReference>
<dbReference type="Proteomes" id="UP000253977">
    <property type="component" value="Unassembled WGS sequence"/>
</dbReference>
<evidence type="ECO:0000313" key="2">
    <source>
        <dbReference type="Proteomes" id="UP000253977"/>
    </source>
</evidence>
<proteinExistence type="predicted"/>
<reference evidence="1 2" key="1">
    <citation type="submission" date="2018-07" db="EMBL/GenBank/DDBJ databases">
        <title>Thalassococcus profundi sp. nov., a marine bacterium isolated from deep seawater of Okinawa Trough.</title>
        <authorList>
            <person name="Yu M."/>
        </authorList>
    </citation>
    <scope>NUCLEOTIDE SEQUENCE [LARGE SCALE GENOMIC DNA]</scope>
    <source>
        <strain evidence="1 2">WRAS1</strain>
    </source>
</reference>
<keyword evidence="2" id="KW-1185">Reference proteome</keyword>
<sequence length="722" mass="78591">MPARPSVIRGAKGSVARACLLGLFATGALVAMPHRAEAQSQTNYNLYGVPGLIDMPSAGVAPDSEIGTTISRFGNNTRTTLTFQITPRLSGSFRYSAIDNFDTVASVDGVYYDRSFDMRFQLLTEGLYRPSLVVGFQDFIGTGLYGGEYLVATKTVAPGLTVTGGLGWGRLASRNAFASTGTRPEELLGEGGLPTYDRWFRGDVAAFGGVSYSPNDRWTFKAEYSSDNYDQERRIGEFDGTSPWNFGLDYHFENGSQLSLYSAYGTEVGAQLTLVLNPRKAAVPGGLDPAPLPVDVRPRGSAADLGWTTDPTAVPSSKVALSEALEQEGLKLEGLDLTAQRATLRLKNNRYYAVSQAVGRAARAMTRNLPASVEEFVIVPTENGMALSAVTMRRSDLEALENEAATEMFARTRFTDGIAAVPPVEPGLYPDFTWSLSPYVALSVFDPDNPLRADGGLRLRGNLRLSPGIIVSGSVTKKLTGNLDSVEREDESSLPLVRTQYAEFSRQGDPAIEHLTLAAYGRPAKDFYSRLTVGYLEKMYAGASAELLWKPVNSRLALGAELNYVQLRDYDQLFGVQSMVTTDPVSGVQREIPNLNGHLSAYYDFGNGFHGQLDVGRYLAGDYGATITVDREFANGWKVGAYATVTDVPFEDFGEGSFDKGIRVSVPLGWALGTATKRVNSVSIKSLTRDGGARLDVDGRLYDQVRNSHRPEMAKTWGRFWR</sequence>
<dbReference type="InterPro" id="IPR010344">
    <property type="entry name" value="YbjH"/>
</dbReference>
<comment type="caution">
    <text evidence="1">The sequence shown here is derived from an EMBL/GenBank/DDBJ whole genome shotgun (WGS) entry which is preliminary data.</text>
</comment>
<name>A0A369TSG0_9RHOB</name>
<protein>
    <submittedName>
        <fullName evidence="1">YjbH domain-containing protein</fullName>
    </submittedName>
</protein>
<organism evidence="1 2">
    <name type="scientific">Thalassococcus profundi</name>
    <dbReference type="NCBI Taxonomy" id="2282382"/>
    <lineage>
        <taxon>Bacteria</taxon>
        <taxon>Pseudomonadati</taxon>
        <taxon>Pseudomonadota</taxon>
        <taxon>Alphaproteobacteria</taxon>
        <taxon>Rhodobacterales</taxon>
        <taxon>Roseobacteraceae</taxon>
        <taxon>Thalassococcus</taxon>
    </lineage>
</organism>
<dbReference type="AlphaFoldDB" id="A0A369TSG0"/>
<dbReference type="Pfam" id="PF06082">
    <property type="entry name" value="YjbH"/>
    <property type="match status" value="1"/>
</dbReference>
<dbReference type="OrthoDB" id="19542at2"/>
<evidence type="ECO:0000313" key="1">
    <source>
        <dbReference type="EMBL" id="RDD68219.1"/>
    </source>
</evidence>